<feature type="transmembrane region" description="Helical" evidence="1">
    <location>
        <begin position="155"/>
        <end position="172"/>
    </location>
</feature>
<evidence type="ECO:0000259" key="2">
    <source>
        <dbReference type="Pfam" id="PF01757"/>
    </source>
</evidence>
<protein>
    <submittedName>
        <fullName evidence="3">Peptidoglycan/LPS O-acetylase OafA/YrhL</fullName>
    </submittedName>
</protein>
<keyword evidence="1" id="KW-0472">Membrane</keyword>
<comment type="caution">
    <text evidence="3">The sequence shown here is derived from an EMBL/GenBank/DDBJ whole genome shotgun (WGS) entry which is preliminary data.</text>
</comment>
<evidence type="ECO:0000313" key="3">
    <source>
        <dbReference type="EMBL" id="MEY9459180.1"/>
    </source>
</evidence>
<feature type="transmembrane region" description="Helical" evidence="1">
    <location>
        <begin position="265"/>
        <end position="288"/>
    </location>
</feature>
<evidence type="ECO:0000313" key="4">
    <source>
        <dbReference type="Proteomes" id="UP001565369"/>
    </source>
</evidence>
<dbReference type="Pfam" id="PF01757">
    <property type="entry name" value="Acyl_transf_3"/>
    <property type="match status" value="1"/>
</dbReference>
<organism evidence="3 4">
    <name type="scientific">Bradyrhizobium ottawaense</name>
    <dbReference type="NCBI Taxonomy" id="931866"/>
    <lineage>
        <taxon>Bacteria</taxon>
        <taxon>Pseudomonadati</taxon>
        <taxon>Pseudomonadota</taxon>
        <taxon>Alphaproteobacteria</taxon>
        <taxon>Hyphomicrobiales</taxon>
        <taxon>Nitrobacteraceae</taxon>
        <taxon>Bradyrhizobium</taxon>
    </lineage>
</organism>
<dbReference type="EMBL" id="JBGBZJ010000003">
    <property type="protein sequence ID" value="MEY9459180.1"/>
    <property type="molecule type" value="Genomic_DNA"/>
</dbReference>
<dbReference type="InterPro" id="IPR002656">
    <property type="entry name" value="Acyl_transf_3_dom"/>
</dbReference>
<gene>
    <name evidence="3" type="ORF">ABIG07_008128</name>
</gene>
<feature type="transmembrane region" description="Helical" evidence="1">
    <location>
        <begin position="29"/>
        <end position="47"/>
    </location>
</feature>
<name>A0ABV4G5L2_9BRAD</name>
<reference evidence="3 4" key="1">
    <citation type="submission" date="2024-07" db="EMBL/GenBank/DDBJ databases">
        <title>Genomic Encyclopedia of Type Strains, Phase V (KMG-V): Genome sequencing to study the core and pangenomes of soil and plant-associated prokaryotes.</title>
        <authorList>
            <person name="Whitman W."/>
        </authorList>
    </citation>
    <scope>NUCLEOTIDE SEQUENCE [LARGE SCALE GENOMIC DNA]</scope>
    <source>
        <strain evidence="3 4">USDA 152</strain>
    </source>
</reference>
<feature type="domain" description="Acyltransferase 3" evidence="2">
    <location>
        <begin position="3"/>
        <end position="310"/>
    </location>
</feature>
<proteinExistence type="predicted"/>
<feature type="transmembrane region" description="Helical" evidence="1">
    <location>
        <begin position="208"/>
        <end position="227"/>
    </location>
</feature>
<dbReference type="Proteomes" id="UP001565369">
    <property type="component" value="Unassembled WGS sequence"/>
</dbReference>
<sequence length="346" mass="38889">MGWLRFLLAAVVVAYHCQFHRVYQTVGGLAAVEAFFFVSGFYMAAAYPRYQGRFSALLFWLSRYLRLIPFYLTVLTLTWLFWLSGLATNKTAIFNAFGAADAPWLANITLLGQDLIAINERTNLLLPVRQSWSISAELAFYLLTPLLLKCRNRQLIAIAFLSFTLKTYFVISGNWRSAYFPFYSQLGYFILGIVLFRLRDGLTWPKSTAAPLLLLTSAYLCVSHFAAFELDGILPNVAMIVAIAISMPTAFAHSNQPISNFLGDISYGVYLVHVLIIEVLISLGWFTYDAASRPAIVGMFILVLSLSALTAAIFEIVVQERIDRWRRTTFYGGAAPQIKINMQESA</sequence>
<dbReference type="InterPro" id="IPR050879">
    <property type="entry name" value="Acyltransferase_3"/>
</dbReference>
<feature type="transmembrane region" description="Helical" evidence="1">
    <location>
        <begin position="68"/>
        <end position="87"/>
    </location>
</feature>
<keyword evidence="4" id="KW-1185">Reference proteome</keyword>
<feature type="transmembrane region" description="Helical" evidence="1">
    <location>
        <begin position="294"/>
        <end position="318"/>
    </location>
</feature>
<accession>A0ABV4G5L2</accession>
<keyword evidence="1" id="KW-1133">Transmembrane helix</keyword>
<feature type="transmembrane region" description="Helical" evidence="1">
    <location>
        <begin position="233"/>
        <end position="253"/>
    </location>
</feature>
<dbReference type="PANTHER" id="PTHR23028">
    <property type="entry name" value="ACETYLTRANSFERASE"/>
    <property type="match status" value="1"/>
</dbReference>
<keyword evidence="1" id="KW-0812">Transmembrane</keyword>
<dbReference type="RefSeq" id="WP_038947235.1">
    <property type="nucleotide sequence ID" value="NZ_BTIN01000019.1"/>
</dbReference>
<feature type="transmembrane region" description="Helical" evidence="1">
    <location>
        <begin position="178"/>
        <end position="196"/>
    </location>
</feature>
<dbReference type="PANTHER" id="PTHR23028:SF53">
    <property type="entry name" value="ACYL_TRANSF_3 DOMAIN-CONTAINING PROTEIN"/>
    <property type="match status" value="1"/>
</dbReference>
<evidence type="ECO:0000256" key="1">
    <source>
        <dbReference type="SAM" id="Phobius"/>
    </source>
</evidence>